<dbReference type="GO" id="GO:0003700">
    <property type="term" value="F:DNA-binding transcription factor activity"/>
    <property type="evidence" value="ECO:0007669"/>
    <property type="project" value="InterPro"/>
</dbReference>
<dbReference type="STRING" id="1216932.CM240_3094"/>
<dbReference type="Pfam" id="PF13411">
    <property type="entry name" value="MerR_1"/>
    <property type="match status" value="1"/>
</dbReference>
<dbReference type="InterPro" id="IPR010499">
    <property type="entry name" value="AraC_E-bd"/>
</dbReference>
<proteinExistence type="predicted"/>
<dbReference type="SUPFAM" id="SSF55136">
    <property type="entry name" value="Probable bacterial effector-binding domain"/>
    <property type="match status" value="1"/>
</dbReference>
<dbReference type="SMART" id="SM00871">
    <property type="entry name" value="AraC_E_bind"/>
    <property type="match status" value="1"/>
</dbReference>
<dbReference type="HOGENOM" id="CLU_065103_2_1_9"/>
<accession>W6RZX6</accession>
<dbReference type="InterPro" id="IPR029442">
    <property type="entry name" value="GyrI-like"/>
</dbReference>
<dbReference type="SMART" id="SM00422">
    <property type="entry name" value="HTH_MERR"/>
    <property type="match status" value="1"/>
</dbReference>
<dbReference type="InterPro" id="IPR000551">
    <property type="entry name" value="MerR-type_HTH_dom"/>
</dbReference>
<evidence type="ECO:0000313" key="4">
    <source>
        <dbReference type="Proteomes" id="UP000019426"/>
    </source>
</evidence>
<dbReference type="InterPro" id="IPR047057">
    <property type="entry name" value="MerR_fam"/>
</dbReference>
<evidence type="ECO:0000313" key="3">
    <source>
        <dbReference type="EMBL" id="CDM70211.1"/>
    </source>
</evidence>
<evidence type="ECO:0000259" key="2">
    <source>
        <dbReference type="PROSITE" id="PS50937"/>
    </source>
</evidence>
<dbReference type="InterPro" id="IPR011256">
    <property type="entry name" value="Reg_factor_effector_dom_sf"/>
</dbReference>
<dbReference type="OrthoDB" id="9773308at2"/>
<dbReference type="KEGG" id="clt:CM240_3094"/>
<dbReference type="Pfam" id="PF06445">
    <property type="entry name" value="GyrI-like"/>
    <property type="match status" value="1"/>
</dbReference>
<dbReference type="GO" id="GO:0003677">
    <property type="term" value="F:DNA binding"/>
    <property type="evidence" value="ECO:0007669"/>
    <property type="project" value="UniProtKB-KW"/>
</dbReference>
<dbReference type="PATRIC" id="fig|1216932.3.peg.3060"/>
<dbReference type="EMBL" id="HG917869">
    <property type="protein sequence ID" value="CDM70211.1"/>
    <property type="molecule type" value="Genomic_DNA"/>
</dbReference>
<dbReference type="eggNOG" id="COG4978">
    <property type="taxonomic scope" value="Bacteria"/>
</dbReference>
<organism evidence="3 4">
    <name type="scientific">Clostridium bornimense</name>
    <dbReference type="NCBI Taxonomy" id="1216932"/>
    <lineage>
        <taxon>Bacteria</taxon>
        <taxon>Bacillati</taxon>
        <taxon>Bacillota</taxon>
        <taxon>Clostridia</taxon>
        <taxon>Eubacteriales</taxon>
        <taxon>Clostridiaceae</taxon>
        <taxon>Clostridium</taxon>
    </lineage>
</organism>
<keyword evidence="4" id="KW-1185">Reference proteome</keyword>
<reference evidence="3 4" key="1">
    <citation type="submission" date="2013-11" db="EMBL/GenBank/DDBJ databases">
        <title>Complete genome sequence of Clostridum sp. M2/40.</title>
        <authorList>
            <person name="Wibberg D."/>
            <person name="Puehler A."/>
            <person name="Schlueter A."/>
        </authorList>
    </citation>
    <scope>NUCLEOTIDE SEQUENCE [LARGE SCALE GENOMIC DNA]</scope>
    <source>
        <strain evidence="4">M2/40</strain>
    </source>
</reference>
<feature type="domain" description="HTH merR-type" evidence="2">
    <location>
        <begin position="1"/>
        <end position="71"/>
    </location>
</feature>
<dbReference type="InterPro" id="IPR009061">
    <property type="entry name" value="DNA-bd_dom_put_sf"/>
</dbReference>
<dbReference type="Gene3D" id="1.10.1660.10">
    <property type="match status" value="1"/>
</dbReference>
<dbReference type="PANTHER" id="PTHR30204:SF97">
    <property type="entry name" value="MERR FAMILY REGULATORY PROTEIN"/>
    <property type="match status" value="1"/>
</dbReference>
<dbReference type="PROSITE" id="PS50937">
    <property type="entry name" value="HTH_MERR_2"/>
    <property type="match status" value="1"/>
</dbReference>
<dbReference type="Gene3D" id="3.20.80.10">
    <property type="entry name" value="Regulatory factor, effector binding domain"/>
    <property type="match status" value="1"/>
</dbReference>
<dbReference type="PANTHER" id="PTHR30204">
    <property type="entry name" value="REDOX-CYCLING DRUG-SENSING TRANSCRIPTIONAL ACTIVATOR SOXR"/>
    <property type="match status" value="1"/>
</dbReference>
<dbReference type="SUPFAM" id="SSF46955">
    <property type="entry name" value="Putative DNA-binding domain"/>
    <property type="match status" value="1"/>
</dbReference>
<sequence length="262" mass="30526">MLTIGEFSKICKVSTRTLRHYDSIDLIKPKKINEENGYRYYEIDQVKEMIMIERLKKYQFSLDEINEILHSNTNILLDKIIVQEKKIKNIISQYREIEKQMKDDILRLKKGFDIMTFVEDINIKLIDTEDINILSSRQLMSTDEYGKYIGKLFEIISKNNLTVIGPPMSIYYGSEFNEDENDTEIAVPIKENFKGTKLLPGGLYATATIKGAYSNLSFGYGKLIEWINKNNYKITGEYYEKYLKGPMDGGEIITEIYIPLIK</sequence>
<protein>
    <submittedName>
        <fullName evidence="3">Transcriptional regulator, MerR family</fullName>
    </submittedName>
</protein>
<name>W6RZX6_9CLOT</name>
<dbReference type="RefSeq" id="WP_044040351.1">
    <property type="nucleotide sequence ID" value="NZ_HG917869.1"/>
</dbReference>
<dbReference type="AlphaFoldDB" id="W6RZX6"/>
<dbReference type="Proteomes" id="UP000019426">
    <property type="component" value="Chromosome M2/40_rep2"/>
</dbReference>
<keyword evidence="1" id="KW-0238">DNA-binding</keyword>
<gene>
    <name evidence="3" type="ORF">CM240_3094</name>
</gene>
<dbReference type="eggNOG" id="COG0789">
    <property type="taxonomic scope" value="Bacteria"/>
</dbReference>
<evidence type="ECO:0000256" key="1">
    <source>
        <dbReference type="ARBA" id="ARBA00023125"/>
    </source>
</evidence>